<organism evidence="1 2">
    <name type="scientific">Microcystis aeruginosa NIES-2549</name>
    <dbReference type="NCBI Taxonomy" id="1641812"/>
    <lineage>
        <taxon>Bacteria</taxon>
        <taxon>Bacillati</taxon>
        <taxon>Cyanobacteriota</taxon>
        <taxon>Cyanophyceae</taxon>
        <taxon>Oscillatoriophycideae</taxon>
        <taxon>Chroococcales</taxon>
        <taxon>Microcystaceae</taxon>
        <taxon>Microcystis</taxon>
    </lineage>
</organism>
<dbReference type="EMBL" id="CP011304">
    <property type="protein sequence ID" value="AKE62422.1"/>
    <property type="molecule type" value="Genomic_DNA"/>
</dbReference>
<dbReference type="Proteomes" id="UP000034103">
    <property type="component" value="Chromosome"/>
</dbReference>
<dbReference type="HOGENOM" id="CLU_3330119_0_0_3"/>
<dbReference type="AlphaFoldDB" id="A0A0F6U0F9"/>
<proteinExistence type="predicted"/>
<dbReference type="PATRIC" id="fig|1641812.3.peg.60"/>
<accession>A0A0F6U0F9</accession>
<sequence>MDYFSPLSYTFQIGFSISPPHFLKIFSHLGHLIPPFQG</sequence>
<gene>
    <name evidence="1" type="ORF">MYAER_0058</name>
</gene>
<reference evidence="1 2" key="1">
    <citation type="journal article" date="2015" name="Genome Announc.">
        <title>Complete Genome Sequence of Microcystis aeruginosa NIES-2549, a Bloom-Forming Cyanobacterium from Lake Kasumigaura, Japan.</title>
        <authorList>
            <person name="Yamaguchi H."/>
            <person name="Suzuki S."/>
            <person name="Tanabe Y."/>
            <person name="Osana Y."/>
            <person name="Shimura Y."/>
            <person name="Ishida K."/>
            <person name="Kawachi M."/>
        </authorList>
    </citation>
    <scope>NUCLEOTIDE SEQUENCE [LARGE SCALE GENOMIC DNA]</scope>
    <source>
        <strain evidence="1 2">NIES-2549</strain>
    </source>
</reference>
<evidence type="ECO:0000313" key="2">
    <source>
        <dbReference type="Proteomes" id="UP000034103"/>
    </source>
</evidence>
<evidence type="ECO:0000313" key="1">
    <source>
        <dbReference type="EMBL" id="AKE62422.1"/>
    </source>
</evidence>
<protein>
    <submittedName>
        <fullName evidence="1">Uncharacterized protein</fullName>
    </submittedName>
</protein>
<name>A0A0F6U0F9_MICAE</name>